<protein>
    <submittedName>
        <fullName evidence="1">Arginase</fullName>
    </submittedName>
</protein>
<dbReference type="RefSeq" id="WP_261897116.1">
    <property type="nucleotide sequence ID" value="NZ_AP024896.1"/>
</dbReference>
<sequence length="278" mass="31456">MLSLFKRYRLNRHPVSHVSPFTFLTVCERIKPMSLVEFEIAQQSLEFASDWLYQQQANPQYSDAGHIILRDDADYRYQEILSRHMAMSSVPVVLANCHELLLEAMPVLSAEEGTLGFIHIGNSFQLKQTLDPQLGSAYHFVLSRYSNTQLFCIGIDSEHEPSHSFEYAEDLGCDWLTADESGFGYRSQLKSQLSNYLDHCNQVVLTVDLASLVPSNGISENKTLDNQMVIRTIIQAVNSGKLKMIQLVGAKDKLIYSRQTKEIIDELGHLSAEVMHVA</sequence>
<name>A0ABZ0QJN4_9VIBR</name>
<dbReference type="Gene3D" id="3.40.800.10">
    <property type="entry name" value="Ureohydrolase domain"/>
    <property type="match status" value="1"/>
</dbReference>
<gene>
    <name evidence="1" type="ORF">R8Z52_19515</name>
</gene>
<dbReference type="Proteomes" id="UP001304071">
    <property type="component" value="Chromosome 2"/>
</dbReference>
<proteinExistence type="predicted"/>
<dbReference type="InterPro" id="IPR023696">
    <property type="entry name" value="Ureohydrolase_dom_sf"/>
</dbReference>
<dbReference type="SUPFAM" id="SSF52768">
    <property type="entry name" value="Arginase/deacetylase"/>
    <property type="match status" value="1"/>
</dbReference>
<evidence type="ECO:0000313" key="2">
    <source>
        <dbReference type="Proteomes" id="UP001304071"/>
    </source>
</evidence>
<reference evidence="1 2" key="1">
    <citation type="submission" date="2023-11" db="EMBL/GenBank/DDBJ databases">
        <title>Plant-associative lifestyle of Vibrio porteresiae and its evolutionary dynamics.</title>
        <authorList>
            <person name="Rameshkumar N."/>
            <person name="Kirti K."/>
        </authorList>
    </citation>
    <scope>NUCLEOTIDE SEQUENCE [LARGE SCALE GENOMIC DNA]</scope>
    <source>
        <strain evidence="1 2">MSSRF30</strain>
    </source>
</reference>
<evidence type="ECO:0000313" key="1">
    <source>
        <dbReference type="EMBL" id="WPC76718.1"/>
    </source>
</evidence>
<dbReference type="EMBL" id="CP138204">
    <property type="protein sequence ID" value="WPC76718.1"/>
    <property type="molecule type" value="Genomic_DNA"/>
</dbReference>
<keyword evidence="2" id="KW-1185">Reference proteome</keyword>
<organism evidence="1 2">
    <name type="scientific">Vibrio porteresiae DSM 19223</name>
    <dbReference type="NCBI Taxonomy" id="1123496"/>
    <lineage>
        <taxon>Bacteria</taxon>
        <taxon>Pseudomonadati</taxon>
        <taxon>Pseudomonadota</taxon>
        <taxon>Gammaproteobacteria</taxon>
        <taxon>Vibrionales</taxon>
        <taxon>Vibrionaceae</taxon>
        <taxon>Vibrio</taxon>
    </lineage>
</organism>
<accession>A0ABZ0QJN4</accession>